<evidence type="ECO:0000313" key="6">
    <source>
        <dbReference type="EMBL" id="KPH81179.1"/>
    </source>
</evidence>
<dbReference type="Proteomes" id="UP000037822">
    <property type="component" value="Unassembled WGS sequence"/>
</dbReference>
<dbReference type="SMART" id="SM00382">
    <property type="entry name" value="AAA"/>
    <property type="match status" value="1"/>
</dbReference>
<feature type="domain" description="ABC transporter" evidence="5">
    <location>
        <begin position="6"/>
        <end position="236"/>
    </location>
</feature>
<dbReference type="GO" id="GO:0043190">
    <property type="term" value="C:ATP-binding cassette (ABC) transporter complex"/>
    <property type="evidence" value="ECO:0007669"/>
    <property type="project" value="InterPro"/>
</dbReference>
<dbReference type="SUPFAM" id="SSF52540">
    <property type="entry name" value="P-loop containing nucleoside triphosphate hydrolases"/>
    <property type="match status" value="1"/>
</dbReference>
<dbReference type="SUPFAM" id="SSF50331">
    <property type="entry name" value="MOP-like"/>
    <property type="match status" value="1"/>
</dbReference>
<dbReference type="InterPro" id="IPR050093">
    <property type="entry name" value="ABC_SmlMolc_Importer"/>
</dbReference>
<proteinExistence type="inferred from homology"/>
<evidence type="ECO:0000256" key="2">
    <source>
        <dbReference type="ARBA" id="ARBA00022448"/>
    </source>
</evidence>
<accession>A0A0N1N2G5</accession>
<dbReference type="GO" id="GO:0015847">
    <property type="term" value="P:putrescine transport"/>
    <property type="evidence" value="ECO:0007669"/>
    <property type="project" value="UniProtKB-ARBA"/>
</dbReference>
<dbReference type="PROSITE" id="PS50893">
    <property type="entry name" value="ABC_TRANSPORTER_2"/>
    <property type="match status" value="1"/>
</dbReference>
<protein>
    <submittedName>
        <fullName evidence="6">Spermidine/putrescine ABC transporter ATP-binding protein</fullName>
    </submittedName>
</protein>
<dbReference type="FunFam" id="3.40.50.300:FF:000133">
    <property type="entry name" value="Spermidine/putrescine import ATP-binding protein PotA"/>
    <property type="match status" value="1"/>
</dbReference>
<dbReference type="Gene3D" id="2.40.50.100">
    <property type="match status" value="1"/>
</dbReference>
<dbReference type="Pfam" id="PF00005">
    <property type="entry name" value="ABC_tran"/>
    <property type="match status" value="1"/>
</dbReference>
<dbReference type="InterPro" id="IPR027417">
    <property type="entry name" value="P-loop_NTPase"/>
</dbReference>
<dbReference type="GO" id="GO:0016887">
    <property type="term" value="F:ATP hydrolysis activity"/>
    <property type="evidence" value="ECO:0007669"/>
    <property type="project" value="InterPro"/>
</dbReference>
<dbReference type="PANTHER" id="PTHR42781">
    <property type="entry name" value="SPERMIDINE/PUTRESCINE IMPORT ATP-BINDING PROTEIN POTA"/>
    <property type="match status" value="1"/>
</dbReference>
<dbReference type="InterPro" id="IPR013611">
    <property type="entry name" value="Transp-assoc_OB_typ2"/>
</dbReference>
<reference evidence="6 7" key="1">
    <citation type="submission" date="2015-07" db="EMBL/GenBank/DDBJ databases">
        <title>Whole genome sequencing of Bosea vaviloviae isolated from cave pool.</title>
        <authorList>
            <person name="Tan N.E.H."/>
            <person name="Lee Y.P."/>
            <person name="Gan H.M."/>
            <person name="Barton H."/>
            <person name="Savka M.A."/>
        </authorList>
    </citation>
    <scope>NUCLEOTIDE SEQUENCE [LARGE SCALE GENOMIC DNA]</scope>
    <source>
        <strain evidence="6 7">SD260</strain>
    </source>
</reference>
<dbReference type="PROSITE" id="PS00211">
    <property type="entry name" value="ABC_TRANSPORTER_1"/>
    <property type="match status" value="1"/>
</dbReference>
<gene>
    <name evidence="6" type="ORF">AE618_09045</name>
</gene>
<keyword evidence="3" id="KW-0547">Nucleotide-binding</keyword>
<evidence type="ECO:0000256" key="3">
    <source>
        <dbReference type="ARBA" id="ARBA00022741"/>
    </source>
</evidence>
<dbReference type="AlphaFoldDB" id="A0A0N1N2G5"/>
<dbReference type="GO" id="GO:0022857">
    <property type="term" value="F:transmembrane transporter activity"/>
    <property type="evidence" value="ECO:0007669"/>
    <property type="project" value="InterPro"/>
</dbReference>
<evidence type="ECO:0000256" key="4">
    <source>
        <dbReference type="ARBA" id="ARBA00022840"/>
    </source>
</evidence>
<name>A0A0N1N2G5_9HYPH</name>
<sequence length="355" mass="37576">MANGFLSVAGAAKTFGSATVLDGVDLAMSRGEFVSLLGPSGCGKTTLLRIVAGLMAPDQGKVALDGEDITRRPPHKRDVSVVFQSYALFPHLSVAENVAFGLKARGAPPAEIAPAVARFLDLVQMGAYADRSIKALSGGQQQRVAVARALVVGPKLLLLDEPFSALDRKLRETMQIDLKRLLRDVGTTAIFVTHDQDEALTMSDRIAVMYKGRIEQLDVPAEIYRKPATPFALGFVGLSTRLPGTVTQSADGIVVVDTAAGALRARGNFLPGSPVLIGVRPERIVLDHSHANRIEAPLADAAFQGARVQLHFHAPEGAQILVETPSLPAAAGPGTPLKMSWSVEDTLLYPAPEAA</sequence>
<comment type="caution">
    <text evidence="6">The sequence shown here is derived from an EMBL/GenBank/DDBJ whole genome shotgun (WGS) entry which is preliminary data.</text>
</comment>
<dbReference type="PATRIC" id="fig|1526658.3.peg.5297"/>
<keyword evidence="4 6" id="KW-0067">ATP-binding</keyword>
<dbReference type="InterPro" id="IPR017871">
    <property type="entry name" value="ABC_transporter-like_CS"/>
</dbReference>
<evidence type="ECO:0000313" key="7">
    <source>
        <dbReference type="Proteomes" id="UP000037822"/>
    </source>
</evidence>
<evidence type="ECO:0000256" key="1">
    <source>
        <dbReference type="ARBA" id="ARBA00005417"/>
    </source>
</evidence>
<keyword evidence="7" id="KW-1185">Reference proteome</keyword>
<comment type="similarity">
    <text evidence="1">Belongs to the ABC transporter superfamily.</text>
</comment>
<organism evidence="6 7">
    <name type="scientific">Bosea vaviloviae</name>
    <dbReference type="NCBI Taxonomy" id="1526658"/>
    <lineage>
        <taxon>Bacteria</taxon>
        <taxon>Pseudomonadati</taxon>
        <taxon>Pseudomonadota</taxon>
        <taxon>Alphaproteobacteria</taxon>
        <taxon>Hyphomicrobiales</taxon>
        <taxon>Boseaceae</taxon>
        <taxon>Bosea</taxon>
    </lineage>
</organism>
<dbReference type="InterPro" id="IPR008995">
    <property type="entry name" value="Mo/tungstate-bd_C_term_dom"/>
</dbReference>
<dbReference type="Gene3D" id="3.40.50.300">
    <property type="entry name" value="P-loop containing nucleotide triphosphate hydrolases"/>
    <property type="match status" value="1"/>
</dbReference>
<dbReference type="Pfam" id="PF08402">
    <property type="entry name" value="TOBE_2"/>
    <property type="match status" value="1"/>
</dbReference>
<evidence type="ECO:0000259" key="5">
    <source>
        <dbReference type="PROSITE" id="PS50893"/>
    </source>
</evidence>
<dbReference type="EMBL" id="LGSZ01000031">
    <property type="protein sequence ID" value="KPH81179.1"/>
    <property type="molecule type" value="Genomic_DNA"/>
</dbReference>
<dbReference type="InterPro" id="IPR003439">
    <property type="entry name" value="ABC_transporter-like_ATP-bd"/>
</dbReference>
<dbReference type="RefSeq" id="WP_054208725.1">
    <property type="nucleotide sequence ID" value="NZ_LGSZ01000031.1"/>
</dbReference>
<dbReference type="OrthoDB" id="9802264at2"/>
<dbReference type="GO" id="GO:0005524">
    <property type="term" value="F:ATP binding"/>
    <property type="evidence" value="ECO:0007669"/>
    <property type="project" value="UniProtKB-KW"/>
</dbReference>
<keyword evidence="2" id="KW-0813">Transport</keyword>
<dbReference type="PANTHER" id="PTHR42781:SF4">
    <property type="entry name" value="SPERMIDINE_PUTRESCINE IMPORT ATP-BINDING PROTEIN POTA"/>
    <property type="match status" value="1"/>
</dbReference>
<dbReference type="InterPro" id="IPR003593">
    <property type="entry name" value="AAA+_ATPase"/>
</dbReference>